<keyword evidence="3" id="KW-0858">Xylan degradation</keyword>
<dbReference type="InterPro" id="IPR011118">
    <property type="entry name" value="Tannase/feruloyl_esterase"/>
</dbReference>
<evidence type="ECO:0000313" key="9">
    <source>
        <dbReference type="EMBL" id="KAJ3177915.1"/>
    </source>
</evidence>
<feature type="region of interest" description="Disordered" evidence="8">
    <location>
        <begin position="62"/>
        <end position="86"/>
    </location>
</feature>
<evidence type="ECO:0000256" key="2">
    <source>
        <dbReference type="ARBA" id="ARBA00022487"/>
    </source>
</evidence>
<keyword evidence="6" id="KW-1015">Disulfide bond</keyword>
<organism evidence="9 10">
    <name type="scientific">Geranomyces variabilis</name>
    <dbReference type="NCBI Taxonomy" id="109894"/>
    <lineage>
        <taxon>Eukaryota</taxon>
        <taxon>Fungi</taxon>
        <taxon>Fungi incertae sedis</taxon>
        <taxon>Chytridiomycota</taxon>
        <taxon>Chytridiomycota incertae sedis</taxon>
        <taxon>Chytridiomycetes</taxon>
        <taxon>Spizellomycetales</taxon>
        <taxon>Powellomycetaceae</taxon>
        <taxon>Geranomyces</taxon>
    </lineage>
</organism>
<accession>A0AAD5XQX4</accession>
<sequence length="179" mass="18654">MVAGAAIRGPAAIGAPAFRYGFQQVNHLFQNLVEKDAGYFPPPCEFAAIVNAAIEFCRGGGGGGGRPGGPGGPGGPPPAPTPAQKGTVSAQALKVATTILGGLKDSSGKQVYIQYQFAAQFVDGATPFHSTTQTWKLSISSLAGEWITRFLQHYNSTLASLDGVTLDTLKQWMILGTKM</sequence>
<keyword evidence="3" id="KW-0624">Polysaccharide degradation</keyword>
<evidence type="ECO:0000313" key="10">
    <source>
        <dbReference type="Proteomes" id="UP001212152"/>
    </source>
</evidence>
<keyword evidence="3" id="KW-0119">Carbohydrate metabolism</keyword>
<evidence type="ECO:0000256" key="5">
    <source>
        <dbReference type="ARBA" id="ARBA00022801"/>
    </source>
</evidence>
<proteinExistence type="predicted"/>
<dbReference type="AlphaFoldDB" id="A0AAD5XQX4"/>
<feature type="compositionally biased region" description="Gly residues" evidence="8">
    <location>
        <begin position="62"/>
        <end position="72"/>
    </location>
</feature>
<reference evidence="9" key="1">
    <citation type="submission" date="2020-05" db="EMBL/GenBank/DDBJ databases">
        <title>Phylogenomic resolution of chytrid fungi.</title>
        <authorList>
            <person name="Stajich J.E."/>
            <person name="Amses K."/>
            <person name="Simmons R."/>
            <person name="Seto K."/>
            <person name="Myers J."/>
            <person name="Bonds A."/>
            <person name="Quandt C.A."/>
            <person name="Barry K."/>
            <person name="Liu P."/>
            <person name="Grigoriev I."/>
            <person name="Longcore J.E."/>
            <person name="James T.Y."/>
        </authorList>
    </citation>
    <scope>NUCLEOTIDE SEQUENCE</scope>
    <source>
        <strain evidence="9">JEL0379</strain>
    </source>
</reference>
<evidence type="ECO:0000256" key="3">
    <source>
        <dbReference type="ARBA" id="ARBA00022651"/>
    </source>
</evidence>
<keyword evidence="10" id="KW-1185">Reference proteome</keyword>
<name>A0AAD5XQX4_9FUNG</name>
<comment type="catalytic activity">
    <reaction evidence="7">
        <text>feruloyl-polysaccharide + H2O = ferulate + polysaccharide.</text>
        <dbReference type="EC" id="3.1.1.73"/>
    </reaction>
</comment>
<dbReference type="GO" id="GO:0045493">
    <property type="term" value="P:xylan catabolic process"/>
    <property type="evidence" value="ECO:0007669"/>
    <property type="project" value="UniProtKB-KW"/>
</dbReference>
<dbReference type="PANTHER" id="PTHR33938">
    <property type="entry name" value="FERULOYL ESTERASE B-RELATED"/>
    <property type="match status" value="1"/>
</dbReference>
<comment type="caution">
    <text evidence="9">The sequence shown here is derived from an EMBL/GenBank/DDBJ whole genome shotgun (WGS) entry which is preliminary data.</text>
</comment>
<dbReference type="PANTHER" id="PTHR33938:SF15">
    <property type="entry name" value="FERULOYL ESTERASE B-RELATED"/>
    <property type="match status" value="1"/>
</dbReference>
<evidence type="ECO:0000256" key="1">
    <source>
        <dbReference type="ARBA" id="ARBA00013091"/>
    </source>
</evidence>
<dbReference type="Proteomes" id="UP001212152">
    <property type="component" value="Unassembled WGS sequence"/>
</dbReference>
<keyword evidence="4" id="KW-0732">Signal</keyword>
<dbReference type="GO" id="GO:0030600">
    <property type="term" value="F:feruloyl esterase activity"/>
    <property type="evidence" value="ECO:0007669"/>
    <property type="project" value="UniProtKB-EC"/>
</dbReference>
<keyword evidence="5" id="KW-0378">Hydrolase</keyword>
<protein>
    <recommendedName>
        <fullName evidence="1">feruloyl esterase</fullName>
        <ecNumber evidence="1">3.1.1.73</ecNumber>
    </recommendedName>
</protein>
<evidence type="ECO:0000256" key="6">
    <source>
        <dbReference type="ARBA" id="ARBA00023157"/>
    </source>
</evidence>
<dbReference type="EC" id="3.1.1.73" evidence="1"/>
<gene>
    <name evidence="9" type="ORF">HDU87_004197</name>
</gene>
<evidence type="ECO:0000256" key="4">
    <source>
        <dbReference type="ARBA" id="ARBA00022729"/>
    </source>
</evidence>
<dbReference type="EMBL" id="JADGJQ010000030">
    <property type="protein sequence ID" value="KAJ3177915.1"/>
    <property type="molecule type" value="Genomic_DNA"/>
</dbReference>
<keyword evidence="2" id="KW-0719">Serine esterase</keyword>
<evidence type="ECO:0000256" key="7">
    <source>
        <dbReference type="ARBA" id="ARBA00034075"/>
    </source>
</evidence>
<evidence type="ECO:0000256" key="8">
    <source>
        <dbReference type="SAM" id="MobiDB-lite"/>
    </source>
</evidence>